<proteinExistence type="predicted"/>
<dbReference type="EMBL" id="JAPDRQ010000110">
    <property type="protein sequence ID" value="KAJ9654874.1"/>
    <property type="molecule type" value="Genomic_DNA"/>
</dbReference>
<gene>
    <name evidence="1" type="primary">MEC1</name>
    <name evidence="1" type="ORF">H2198_006147</name>
</gene>
<protein>
    <submittedName>
        <fullName evidence="1">Serine/threonine-protein kinase M1</fullName>
        <ecNumber evidence="1">2.7.11.1</ecNumber>
    </submittedName>
</protein>
<evidence type="ECO:0000313" key="1">
    <source>
        <dbReference type="EMBL" id="KAJ9654874.1"/>
    </source>
</evidence>
<dbReference type="Proteomes" id="UP001172386">
    <property type="component" value="Unassembled WGS sequence"/>
</dbReference>
<reference evidence="1" key="1">
    <citation type="submission" date="2022-10" db="EMBL/GenBank/DDBJ databases">
        <title>Culturing micro-colonial fungi from biological soil crusts in the Mojave desert and describing Neophaeococcomyces mojavensis, and introducing the new genera and species Taxawa tesnikishii.</title>
        <authorList>
            <person name="Kurbessoian T."/>
            <person name="Stajich J.E."/>
        </authorList>
    </citation>
    <scope>NUCLEOTIDE SEQUENCE</scope>
    <source>
        <strain evidence="1">JES_112</strain>
    </source>
</reference>
<evidence type="ECO:0000313" key="2">
    <source>
        <dbReference type="Proteomes" id="UP001172386"/>
    </source>
</evidence>
<dbReference type="EC" id="2.7.11.1" evidence="1"/>
<keyword evidence="2" id="KW-1185">Reference proteome</keyword>
<keyword evidence="1" id="KW-0808">Transferase</keyword>
<keyword evidence="1" id="KW-0418">Kinase</keyword>
<organism evidence="1 2">
    <name type="scientific">Neophaeococcomyces mojaviensis</name>
    <dbReference type="NCBI Taxonomy" id="3383035"/>
    <lineage>
        <taxon>Eukaryota</taxon>
        <taxon>Fungi</taxon>
        <taxon>Dikarya</taxon>
        <taxon>Ascomycota</taxon>
        <taxon>Pezizomycotina</taxon>
        <taxon>Eurotiomycetes</taxon>
        <taxon>Chaetothyriomycetidae</taxon>
        <taxon>Chaetothyriales</taxon>
        <taxon>Chaetothyriales incertae sedis</taxon>
        <taxon>Neophaeococcomyces</taxon>
    </lineage>
</organism>
<name>A0ACC3A3Q3_9EURO</name>
<accession>A0ACC3A3Q3</accession>
<sequence>MVHVNGASKSRDFQLPPSSMLATHVINGNRQPNLSRANFAQLLQECLGTDEQGQLNLGEDVSVNLKLISVVVHVGVEPLLFPSEHDPFRERLDQGRNLSELKCCLDVIHLAVQRSPEVIFKLADLPADSEDVDLPVYAWLLSMLLSTYAQCVDPEISNRCGDILQLFMSADAKSLVKRVLQDDAEPSNTNGQDGAVSNESILLVQCSRVIRRFKAQDLNQRVSAAVFIVQNLLQISLPRRHVLQLKKQLKMLSIAASGYHAQNHDGNSFETLKTQIEGLSLSTFREADQAQRNEANDFPDTDRARKRVRLSADHLTAGRSEKDASLLVLNLTEKLTGRGVLDLDSLATTSPFQFRRLPDQEQSGTLLLLGTTACQLSKGLLDSSTGCNLCDHNIGGVLDVYQSEMIGKLLDTLEALQSTVERKPMTRVAALDAYRRVLNHIHSTSRLNITTSIAGKFALRMLRSASRDARLRAAMLLQTFMRNMPDDTASTNRTNRIVILEYLQTLWTSGKLISQEAVIIALVSAAEVVGDDELNIILLRLIEYLGHPNAFISSLVASELLQLSQTLHTNMQGLLRPFWRTISVVIVKSLSARPVVAQQLSELLGMQVSGLLQIVEEHALPYLVANSELDVIGRIALSSNSPMTAFEICVKQANLPKILAFLLAQGLPDPENTIMKLLVSAAEEFGEQDLASWLNLNPSKVAFELLKLTVDAGRGRNSKQLQGLQLLAQLAHRKSSTASGGRRNDMVPSFLENNALELITLITTNFDENLMRENDVERRRCLIALGEVTKLGKGRMSTVMPQICACLRSAMTIPALCDTAYCTWSTMILSLDDDDIAGLLDQTLALTVQYWPTLNIETQQTAHTTLTQIFSKHKSMLHENIDKLPSVGAIQTLADLGKELDAMRPERDDRDQLLAFVPRISHETMVVVQLALSELLVVLHAKKDFIQRSILREQPDPLIADLIRVILDCAVKFRDDEQIVLLSAQCLGSIGCVDGTKIDSIRDKPSMIVLSNLAMSAETTGFLMFFMEHVVVKEYVSASSLRAKTFLGWALQELLKLCQLSPEITSRSRVGTLSGKDRQWLDLSEETRLVLTPFLTSKLLAPSRKSREPCSYPIYKPGISYEEWLTEITLNLLNRGLSQNVAVVFEKCWRIIHFGRGTAVSSFLLPYAALNLLLNGTEQEKAELGKEILWILEQHFQTIEPSRQDSLRQCSEKVFDVIDYLLRWVRDKRKWLAALQGRAERGLRDPAMDSAAPQIQAVDALLSSIPPEVVTRRSIDCKSYARALLHWEDYIHRKQQPSDEDYRRLQDIYAQIDEPDGIEGISSCMQVLHAESQILEHKKAGRWQAAQDWYEMQLTKQPENIDVQLNLLHALKQSGQHDVLLHHFNGMTSKHNKINSLLLPFAIESAWATAQFQTMSRFINLEESEDFNVQLGRHILDLRSENSRQLVGEPSDLWLSSARDLSYNSTASISASCDTMLRMHVSEDLRLMADASADTKHRVLEVIAKRLDILGTNLIAKHYVLGVQRAIMQLRKEVYADTDLAASWLTTAKLARKARATNQAFDAVLRAEALGDQSVAMEQAKLMWLEGRHRKAIKTLESAIESGAFNAHAYLADKDSMLSRSETQEQNNMAAKAYVLLGKWLGEAGQTQSEVIIKTLRKSTDQNKLYESGWYHLGRHYNLILESERSKTSDKQSQPYLTGEAAKLVIDNFLRALACGNKYIFQTLPKMLTLWLELVSNPEVEHDNRKVNPKFHDHLSMQRKKIITEANAYVKRYVDRLAPVTLYTILPQLVARICHSNPQIHEILQAMIAKVVQAFPQQALWTLMAVTKSIDKERAKRGLAVINKVIELQKKNTKNVPASEMKTMISAAQRFTDELLRVADYHIEGKVPKISLARDLGFNHKIAPSRLVVPAEDFLIPNIPLVNDAATMKTFRAFSKEPVTVTAFLDEALVLNSLQKPRKMSIRGSDGHVYSILAKPKDDLRKDQRLMEFDTMINRFLKRDIEASKRRMYIRTYAVIPLNEECGLIEWVNSLKTMRDVILKLYRERNIAPNYAQIRHDLDDICARSADKAKDYTERVLPNFPAVLRLWFIETFPDPSSWLNARVRYTRSAAVMSMVGHILGLGDRHGENILFEEDNGGVMHVDFNCLFDKGLTFDKPECVPFRLTHNMVDAFGTFGVEGPFRRCCEITMSLLRNHEDGLMTILETFLHDPTTDFMTAGKRRKTRDIDGLVPDTAEKMLEGVKGKVRGMLHGESVPLSVGGYVEQMINQASDRANLARMYIGWCAFL</sequence>
<comment type="caution">
    <text evidence="1">The sequence shown here is derived from an EMBL/GenBank/DDBJ whole genome shotgun (WGS) entry which is preliminary data.</text>
</comment>